<dbReference type="AlphaFoldDB" id="Q89XG3"/>
<dbReference type="eggNOG" id="COG0491">
    <property type="taxonomic scope" value="Bacteria"/>
</dbReference>
<dbReference type="PANTHER" id="PTHR42978">
    <property type="entry name" value="QUORUM-QUENCHING LACTONASE YTNP-RELATED-RELATED"/>
    <property type="match status" value="1"/>
</dbReference>
<evidence type="ECO:0000259" key="6">
    <source>
        <dbReference type="SMART" id="SM00849"/>
    </source>
</evidence>
<dbReference type="OrthoDB" id="9773738at2"/>
<evidence type="ECO:0000313" key="7">
    <source>
        <dbReference type="EMBL" id="BAC45616.1"/>
    </source>
</evidence>
<dbReference type="EMBL" id="BA000040">
    <property type="protein sequence ID" value="BAC45616.1"/>
    <property type="molecule type" value="Genomic_DNA"/>
</dbReference>
<dbReference type="PhylomeDB" id="Q89XG3"/>
<dbReference type="Pfam" id="PF00753">
    <property type="entry name" value="Lactamase_B"/>
    <property type="match status" value="1"/>
</dbReference>
<comment type="similarity">
    <text evidence="2">Belongs to the metallo-beta-lactamase superfamily.</text>
</comment>
<dbReference type="GO" id="GO:0046872">
    <property type="term" value="F:metal ion binding"/>
    <property type="evidence" value="ECO:0007669"/>
    <property type="project" value="UniProtKB-KW"/>
</dbReference>
<dbReference type="InterPro" id="IPR051013">
    <property type="entry name" value="MBL_superfamily_lactonases"/>
</dbReference>
<evidence type="ECO:0000256" key="3">
    <source>
        <dbReference type="ARBA" id="ARBA00022723"/>
    </source>
</evidence>
<sequence length="289" mass="32377">MAWCARTSPKVHTRSKTKRKIMGNAYEIYALRYATMSPRTPSMNFLAPDPHDSAAQDLDYFVWLIRGGGRDILVDTGFNAEEASARARKLTLNPVDALERFGVKASAIRDIIVTHLHYDHAGNLDRFANARFHLQEREMAYATGRCMCNGLLRHPFSVEHVTQMVRHVYGERVNFYSGDGEVAPGITVHRVGGHSDGLQVVKVETARGPVVLASDAAHYYANLQRRSPFPIVYNVGDMAQGWETIERLAGHPDRFIPGHDPIVTEIYPRASDKVDAWALHLPPSRSFAK</sequence>
<dbReference type="KEGG" id="bja:bll0351"/>
<dbReference type="SUPFAM" id="SSF56281">
    <property type="entry name" value="Metallo-hydrolase/oxidoreductase"/>
    <property type="match status" value="1"/>
</dbReference>
<dbReference type="CDD" id="cd07729">
    <property type="entry name" value="AHL_lactonase_MBL-fold"/>
    <property type="match status" value="1"/>
</dbReference>
<gene>
    <name evidence="7" type="ordered locus">bll0351</name>
</gene>
<proteinExistence type="inferred from homology"/>
<feature type="domain" description="Metallo-beta-lactamase" evidence="6">
    <location>
        <begin position="59"/>
        <end position="259"/>
    </location>
</feature>
<keyword evidence="4" id="KW-0378">Hydrolase</keyword>
<reference evidence="8" key="1">
    <citation type="journal article" date="2002" name="DNA Res.">
        <title>Complete genomic sequence of nitrogen-fixing symbiotic bacterium Bradyrhizobium japonicum USDA110.</title>
        <authorList>
            <person name="Kaneko T."/>
            <person name="Nakamura Y."/>
            <person name="Sato S."/>
            <person name="Minamisawa K."/>
            <person name="Uchiumi T."/>
            <person name="Sasamoto S."/>
            <person name="Watanabe A."/>
            <person name="Idesawa K."/>
            <person name="Iriguchi M."/>
            <person name="Kawashima K."/>
            <person name="Kohara M."/>
            <person name="Matsumoto M."/>
            <person name="Shimpo S."/>
            <person name="Tsuruoka H."/>
            <person name="Wada T."/>
            <person name="Yamada M."/>
            <person name="Tabata S."/>
        </authorList>
    </citation>
    <scope>NUCLEOTIDE SEQUENCE [LARGE SCALE GENOMIC DNA]</scope>
    <source>
        <strain evidence="8">JCM 10833 / BCRC 13528 / IAM 13628 / NBRC 14792 / USDA 110</strain>
    </source>
</reference>
<evidence type="ECO:0000313" key="8">
    <source>
        <dbReference type="Proteomes" id="UP000002526"/>
    </source>
</evidence>
<dbReference type="Gene3D" id="3.60.15.10">
    <property type="entry name" value="Ribonuclease Z/Hydroxyacylglutathione hydrolase-like"/>
    <property type="match status" value="1"/>
</dbReference>
<evidence type="ECO:0000256" key="5">
    <source>
        <dbReference type="ARBA" id="ARBA00022833"/>
    </source>
</evidence>
<dbReference type="Proteomes" id="UP000002526">
    <property type="component" value="Chromosome"/>
</dbReference>
<dbReference type="GO" id="GO:0016787">
    <property type="term" value="F:hydrolase activity"/>
    <property type="evidence" value="ECO:0007669"/>
    <property type="project" value="UniProtKB-KW"/>
</dbReference>
<keyword evidence="8" id="KW-1185">Reference proteome</keyword>
<accession>Q89XG3</accession>
<organism evidence="7 8">
    <name type="scientific">Bradyrhizobium diazoefficiens (strain JCM 10833 / BCRC 13528 / IAM 13628 / NBRC 14792 / USDA 110)</name>
    <dbReference type="NCBI Taxonomy" id="224911"/>
    <lineage>
        <taxon>Bacteria</taxon>
        <taxon>Pseudomonadati</taxon>
        <taxon>Pseudomonadota</taxon>
        <taxon>Alphaproteobacteria</taxon>
        <taxon>Hyphomicrobiales</taxon>
        <taxon>Nitrobacteraceae</taxon>
        <taxon>Bradyrhizobium</taxon>
    </lineage>
</organism>
<dbReference type="InterPro" id="IPR036866">
    <property type="entry name" value="RibonucZ/Hydroxyglut_hydro"/>
</dbReference>
<evidence type="ECO:0000256" key="2">
    <source>
        <dbReference type="ARBA" id="ARBA00007749"/>
    </source>
</evidence>
<dbReference type="InterPro" id="IPR001279">
    <property type="entry name" value="Metallo-B-lactamas"/>
</dbReference>
<dbReference type="PATRIC" id="fig|224911.5.peg.349"/>
<dbReference type="HOGENOM" id="CLU_030571_3_3_5"/>
<evidence type="ECO:0000256" key="4">
    <source>
        <dbReference type="ARBA" id="ARBA00022801"/>
    </source>
</evidence>
<evidence type="ECO:0000256" key="1">
    <source>
        <dbReference type="ARBA" id="ARBA00001947"/>
    </source>
</evidence>
<dbReference type="PANTHER" id="PTHR42978:SF7">
    <property type="entry name" value="METALLO-HYDROLASE RV2300C-RELATED"/>
    <property type="match status" value="1"/>
</dbReference>
<name>Q89XG3_BRADU</name>
<protein>
    <submittedName>
        <fullName evidence="7">Bll0351 protein</fullName>
    </submittedName>
</protein>
<dbReference type="SMART" id="SM00849">
    <property type="entry name" value="Lactamase_B"/>
    <property type="match status" value="1"/>
</dbReference>
<dbReference type="InParanoid" id="Q89XG3"/>
<dbReference type="EnsemblBacteria" id="BAC45616">
    <property type="protein sequence ID" value="BAC45616"/>
    <property type="gene ID" value="BAC45616"/>
</dbReference>
<comment type="cofactor">
    <cofactor evidence="1">
        <name>Zn(2+)</name>
        <dbReference type="ChEBI" id="CHEBI:29105"/>
    </cofactor>
</comment>
<keyword evidence="3" id="KW-0479">Metal-binding</keyword>
<keyword evidence="5" id="KW-0862">Zinc</keyword>
<dbReference type="STRING" id="224911.AAV28_41000"/>